<dbReference type="Pfam" id="PF00501">
    <property type="entry name" value="AMP-binding"/>
    <property type="match status" value="1"/>
</dbReference>
<dbReference type="InterPro" id="IPR042099">
    <property type="entry name" value="ANL_N_sf"/>
</dbReference>
<dbReference type="Gene3D" id="3.40.50.12780">
    <property type="entry name" value="N-terminal domain of ligase-like"/>
    <property type="match status" value="1"/>
</dbReference>
<dbReference type="InterPro" id="IPR050237">
    <property type="entry name" value="ATP-dep_AMP-bd_enzyme"/>
</dbReference>
<feature type="compositionally biased region" description="Basic residues" evidence="1">
    <location>
        <begin position="26"/>
        <end position="40"/>
    </location>
</feature>
<dbReference type="InterPro" id="IPR020845">
    <property type="entry name" value="AMP-binding_CS"/>
</dbReference>
<sequence>MGAARPGARRAHPRALARAGALGRGPRVRGRRALRPRGRPGGRGPARARPAGPHVSARDLAGALAEAARTTPGAVAAWVPAGRSGFRATTYAGLDARADALAAGLSAYGIGPGTRTAMLVPPGEDFFALAFGLLRAGAVPVLVDPGIGTANLGRCLGEVRPEAFVGIPRAQVARRALRWCPTVRRSVTVGRRVPGGGATLAEVEAEGVRRLPFAPPPAQDPAAVLFTTGSTGVPKGVEYRHPQFLAQVALLRELWGLGPGDVSLATFPPFALFGPLLGISTIVPRMDPTRPADVDPRQVLAAAEHAGATVMFGSPALLDTVSRWGAETGKRFPASLTRVVSAGSPVTPEVQRRTLAMLPDGAQVHSPYGATEALPVTDVGSDEVLRLRRSGAVGICVGRPVPGVDLAVVRVVDGELPALRAEDLLPAGQVGEVVVRGPNVTERYAERPVQTALAKTRWDGRLAHRMGDAGWLDDEGRLWFAGRAAHRVRAAGGTLWPVPVEVRLDAHPAVRRSALVGVGEPGAQRPVAVLELEPGHRASDALAREVLDLAASSPVTERVRTVLFYGKRFPVDIRHNAKIDRPALARWAAGRLR</sequence>
<evidence type="ECO:0000313" key="3">
    <source>
        <dbReference type="EMBL" id="RJK94215.1"/>
    </source>
</evidence>
<dbReference type="PANTHER" id="PTHR43767:SF1">
    <property type="entry name" value="NONRIBOSOMAL PEPTIDE SYNTHASE PES1 (EUROFUNG)-RELATED"/>
    <property type="match status" value="1"/>
</dbReference>
<proteinExistence type="predicted"/>
<comment type="caution">
    <text evidence="3">The sequence shown here is derived from an EMBL/GenBank/DDBJ whole genome shotgun (WGS) entry which is preliminary data.</text>
</comment>
<reference evidence="3 4" key="1">
    <citation type="submission" date="2018-09" db="EMBL/GenBank/DDBJ databases">
        <title>YIM 75000 draft genome.</title>
        <authorList>
            <person name="Tang S."/>
            <person name="Feng Y."/>
        </authorList>
    </citation>
    <scope>NUCLEOTIDE SEQUENCE [LARGE SCALE GENOMIC DNA]</scope>
    <source>
        <strain evidence="3 4">YIM 75000</strain>
    </source>
</reference>
<dbReference type="PROSITE" id="PS00455">
    <property type="entry name" value="AMP_BINDING"/>
    <property type="match status" value="1"/>
</dbReference>
<evidence type="ECO:0000259" key="2">
    <source>
        <dbReference type="Pfam" id="PF00501"/>
    </source>
</evidence>
<dbReference type="NCBIfam" id="NF006754">
    <property type="entry name" value="PRK09274.1"/>
    <property type="match status" value="1"/>
</dbReference>
<dbReference type="OrthoDB" id="812569at2"/>
<dbReference type="PANTHER" id="PTHR43767">
    <property type="entry name" value="LONG-CHAIN-FATTY-ACID--COA LIGASE"/>
    <property type="match status" value="1"/>
</dbReference>
<dbReference type="EMBL" id="QZEZ01000007">
    <property type="protein sequence ID" value="RJK94215.1"/>
    <property type="molecule type" value="Genomic_DNA"/>
</dbReference>
<feature type="domain" description="AMP-dependent synthetase/ligase" evidence="2">
    <location>
        <begin position="65"/>
        <end position="444"/>
    </location>
</feature>
<dbReference type="InterPro" id="IPR045851">
    <property type="entry name" value="AMP-bd_C_sf"/>
</dbReference>
<evidence type="ECO:0000256" key="1">
    <source>
        <dbReference type="SAM" id="MobiDB-lite"/>
    </source>
</evidence>
<evidence type="ECO:0000313" key="4">
    <source>
        <dbReference type="Proteomes" id="UP000265614"/>
    </source>
</evidence>
<dbReference type="SUPFAM" id="SSF56801">
    <property type="entry name" value="Acetyl-CoA synthetase-like"/>
    <property type="match status" value="1"/>
</dbReference>
<dbReference type="Proteomes" id="UP000265614">
    <property type="component" value="Unassembled WGS sequence"/>
</dbReference>
<feature type="compositionally biased region" description="Low complexity" evidence="1">
    <location>
        <begin position="45"/>
        <end position="54"/>
    </location>
</feature>
<feature type="region of interest" description="Disordered" evidence="1">
    <location>
        <begin position="1"/>
        <end position="54"/>
    </location>
</feature>
<dbReference type="GO" id="GO:0016878">
    <property type="term" value="F:acid-thiol ligase activity"/>
    <property type="evidence" value="ECO:0007669"/>
    <property type="project" value="UniProtKB-ARBA"/>
</dbReference>
<dbReference type="InterPro" id="IPR000873">
    <property type="entry name" value="AMP-dep_synth/lig_dom"/>
</dbReference>
<accession>A0A3A3YU44</accession>
<protein>
    <submittedName>
        <fullName evidence="3">Peptide synthase</fullName>
    </submittedName>
</protein>
<name>A0A3A3YU44_9ACTN</name>
<keyword evidence="4" id="KW-1185">Reference proteome</keyword>
<gene>
    <name evidence="3" type="ORF">D5H78_14570</name>
</gene>
<dbReference type="Gene3D" id="3.30.300.30">
    <property type="match status" value="1"/>
</dbReference>
<dbReference type="AlphaFoldDB" id="A0A3A3YU44"/>
<feature type="compositionally biased region" description="Low complexity" evidence="1">
    <location>
        <begin position="16"/>
        <end position="25"/>
    </location>
</feature>
<organism evidence="3 4">
    <name type="scientific">Vallicoccus soli</name>
    <dbReference type="NCBI Taxonomy" id="2339232"/>
    <lineage>
        <taxon>Bacteria</taxon>
        <taxon>Bacillati</taxon>
        <taxon>Actinomycetota</taxon>
        <taxon>Actinomycetes</taxon>
        <taxon>Motilibacterales</taxon>
        <taxon>Vallicoccaceae</taxon>
        <taxon>Vallicoccus</taxon>
    </lineage>
</organism>